<dbReference type="Proteomes" id="UP000182658">
    <property type="component" value="Unassembled WGS sequence"/>
</dbReference>
<feature type="compositionally biased region" description="Acidic residues" evidence="1">
    <location>
        <begin position="751"/>
        <end position="767"/>
    </location>
</feature>
<dbReference type="STRING" id="1408157.A0A1J7JXQ3"/>
<feature type="compositionally biased region" description="Basic and acidic residues" evidence="1">
    <location>
        <begin position="293"/>
        <end position="303"/>
    </location>
</feature>
<feature type="region of interest" description="Disordered" evidence="1">
    <location>
        <begin position="278"/>
        <end position="304"/>
    </location>
</feature>
<reference evidence="2 3" key="1">
    <citation type="submission" date="2016-10" db="EMBL/GenBank/DDBJ databases">
        <title>Draft genome sequence of Coniochaeta ligniaria NRRL30616, a lignocellulolytic fungus for bioabatement of inhibitors in plant biomass hydrolysates.</title>
        <authorList>
            <consortium name="DOE Joint Genome Institute"/>
            <person name="Jimenez D.J."/>
            <person name="Hector R.E."/>
            <person name="Riley R."/>
            <person name="Sun H."/>
            <person name="Grigoriev I.V."/>
            <person name="Van Elsas J.D."/>
            <person name="Nichols N.N."/>
        </authorList>
    </citation>
    <scope>NUCLEOTIDE SEQUENCE [LARGE SCALE GENOMIC DNA]</scope>
    <source>
        <strain evidence="2 3">NRRL 30616</strain>
    </source>
</reference>
<evidence type="ECO:0000256" key="1">
    <source>
        <dbReference type="SAM" id="MobiDB-lite"/>
    </source>
</evidence>
<accession>A0A1J7JXQ3</accession>
<feature type="compositionally biased region" description="Acidic residues" evidence="1">
    <location>
        <begin position="552"/>
        <end position="575"/>
    </location>
</feature>
<sequence>MASVQQSTPEIRSYEYVKTLLVDHCQQTTRKWATLQRILERDSENIYKVWQQTLKNSPGKRGKVVDRAQEGWFITERRTDINGVWKEDKREEAYRLGDYMFPHMSREDLVYEDMIPTFLYNRGKRHWTEYCHADLYSTRGGQDKPAFHAFYAGDKPFEPPSDIEGYLYSFKGRRWHEIPQGPASMDHYVQEHEVIQEIPQNTSGAPDRRKLVSKGRNVLDKFSFGQALMIAGIQRRVYTFLVNVCLDLMMIHRNTMPPSEDWDPYILVRDALEKEYEQHESNGKAIDAPKGPSAEEEKRRKLEPDEDAVALPVLTEVRLRATYGAPDTLDWDALGKLLESRTSSRHPSGREHWSRLKSTDSSSHEPPQLKSVPKEFDDLDPWQDAIEFCIGNAIKDYDRWSSINDAFKHLQKVYENNETILRTKNKTDKFWAAAKELDAALYGLHSRALDFSETLVGELAEKVDKSPFYQQILKYNKRLRGYELSVKDLKDRKFYLKLAYLLVVENRTRFGLSALLDNFERHIATIAQPKTADNPPQGSEETTQEKAQEKPQEEEDDEQPAEQEEPAAEQEEPAAEQEGTTAEQGGTSGKNKKKRKKKKKKKKVYLTKDVLKVLGDLAIFAECLSQVEQFQPWATLYFAEWNECPEKAEIRRSKEELKQHFKELASKRGWKRTFRLGLPRVGTFDYPVDEERTEWNVQRLNTSDDNLDHFWNEFIREMGPHRQDALSERVRNLFESVKDRTKWKTPRPEGEGDDEEEEEEEEEEDTQMPDVPGDTAGPSGSVAKTPSPPKRPRGDDDDDDGEPSSESPPKKRKVAKARKTKDKGKQRADRDPTKIWLPTKSYSDIFFLFCKPGETRGRSVLQWKDFLKLMRAIGFGAQPSGGSIWKFEPVKQELLAVVPKDNRSQFRADSPHPETALRFDQTRRIGDKLNRIYTWTHDTFAEEV</sequence>
<feature type="region of interest" description="Disordered" evidence="1">
    <location>
        <begin position="341"/>
        <end position="376"/>
    </location>
</feature>
<name>A0A1J7JXQ3_9PEZI</name>
<feature type="region of interest" description="Disordered" evidence="1">
    <location>
        <begin position="739"/>
        <end position="834"/>
    </location>
</feature>
<dbReference type="EMBL" id="KV875094">
    <property type="protein sequence ID" value="OIW34204.1"/>
    <property type="molecule type" value="Genomic_DNA"/>
</dbReference>
<dbReference type="PANTHER" id="PTHR40788">
    <property type="entry name" value="CLR5 DOMAIN-CONTAINING PROTEIN-RELATED"/>
    <property type="match status" value="1"/>
</dbReference>
<protein>
    <submittedName>
        <fullName evidence="2">Uncharacterized protein</fullName>
    </submittedName>
</protein>
<proteinExistence type="predicted"/>
<feature type="compositionally biased region" description="Basic residues" evidence="1">
    <location>
        <begin position="810"/>
        <end position="822"/>
    </location>
</feature>
<dbReference type="OrthoDB" id="2922289at2759"/>
<dbReference type="AlphaFoldDB" id="A0A1J7JXQ3"/>
<keyword evidence="3" id="KW-1185">Reference proteome</keyword>
<feature type="compositionally biased region" description="Basic and acidic residues" evidence="1">
    <location>
        <begin position="823"/>
        <end position="833"/>
    </location>
</feature>
<feature type="compositionally biased region" description="Basic and acidic residues" evidence="1">
    <location>
        <begin position="348"/>
        <end position="358"/>
    </location>
</feature>
<organism evidence="2 3">
    <name type="scientific">Coniochaeta ligniaria NRRL 30616</name>
    <dbReference type="NCBI Taxonomy" id="1408157"/>
    <lineage>
        <taxon>Eukaryota</taxon>
        <taxon>Fungi</taxon>
        <taxon>Dikarya</taxon>
        <taxon>Ascomycota</taxon>
        <taxon>Pezizomycotina</taxon>
        <taxon>Sordariomycetes</taxon>
        <taxon>Sordariomycetidae</taxon>
        <taxon>Coniochaetales</taxon>
        <taxon>Coniochaetaceae</taxon>
        <taxon>Coniochaeta</taxon>
    </lineage>
</organism>
<feature type="region of interest" description="Disordered" evidence="1">
    <location>
        <begin position="527"/>
        <end position="598"/>
    </location>
</feature>
<feature type="compositionally biased region" description="Basic and acidic residues" evidence="1">
    <location>
        <begin position="739"/>
        <end position="750"/>
    </location>
</feature>
<evidence type="ECO:0000313" key="2">
    <source>
        <dbReference type="EMBL" id="OIW34204.1"/>
    </source>
</evidence>
<dbReference type="InParanoid" id="A0A1J7JXQ3"/>
<evidence type="ECO:0000313" key="3">
    <source>
        <dbReference type="Proteomes" id="UP000182658"/>
    </source>
</evidence>
<gene>
    <name evidence="2" type="ORF">CONLIGDRAFT_697147</name>
</gene>
<dbReference type="PANTHER" id="PTHR40788:SF2">
    <property type="entry name" value="CLR5 DOMAIN-CONTAINING PROTEIN"/>
    <property type="match status" value="1"/>
</dbReference>
<feature type="compositionally biased region" description="Low complexity" evidence="1">
    <location>
        <begin position="576"/>
        <end position="585"/>
    </location>
</feature>